<evidence type="ECO:0000256" key="2">
    <source>
        <dbReference type="SAM" id="Phobius"/>
    </source>
</evidence>
<keyword evidence="2" id="KW-1133">Transmembrane helix</keyword>
<evidence type="ECO:0000313" key="3">
    <source>
        <dbReference type="EMBL" id="CDS82166.1"/>
    </source>
</evidence>
<protein>
    <submittedName>
        <fullName evidence="4">Uncharacterized protein</fullName>
    </submittedName>
</protein>
<sequence length="598" mass="67182">MLDRYLPDTLRRLLGPPAAKMSSSYTSHATHHLFVPSPTARPLPIWAVMIPPLTYYIALFLLPPLSSRTFSRSIRQAVSVARTALAVVSVYTFASLPFKYYYPGSAVLTYQLGLVGFYGASRVLDIFFLSYPRIPKRIFIATAAKTPENHQANIVHPYTSGKNEEWKTEPLPKKLVSFERAWWALDLMISMRGIGWDFASADVRHDSHPWQPPSSAQLRRAFFKLFPILVGCTWVIHHLHPKHMSTVNPSILDLDPARRILFVAATGISLYTLFDFGYTLTSAVALPILYDAAGPASHVQSQSFSNTQGKEVNRVKELRGSKKGGEDSETETDVDNEDEASAAYRARTLQHEQLSLRNIDFFPLLNPAGFTKATTVRRFWSYAWHRLFGRPFGVYGILPFTYVAYLVQDLFEGKLNDPKRKQARKEIWPSYHPDPMRALERGRADWAKVLGAFTASGIIHAVSERAALGGRIAVPVTNIWLNRDHAKGMGHELRKSAAIAGTGVFRFSPLQVVPPISGAGEFSFFFLNGVAVVLEGAVARYVEKRRKRRSKDGKYYSVWYDNYISVAWTLTVLLFTGQAFVEGWIRSGISKEIGLVMS</sequence>
<name>A0A0F7SA64_9BASI</name>
<feature type="transmembrane region" description="Helical" evidence="2">
    <location>
        <begin position="522"/>
        <end position="542"/>
    </location>
</feature>
<reference evidence="5" key="3">
    <citation type="submission" date="2014-06" db="EMBL/GenBank/DDBJ databases">
        <authorList>
            <person name="Berkman P.J."/>
        </authorList>
    </citation>
    <scope>NUCLEOTIDE SEQUENCE [LARGE SCALE GENOMIC DNA]</scope>
</reference>
<reference evidence="4" key="1">
    <citation type="submission" date="2014-06" db="EMBL/GenBank/DDBJ databases">
        <authorList>
            <person name="Berkman J.Paul."/>
        </authorList>
    </citation>
    <scope>NUCLEOTIDE SEQUENCE [LARGE SCALE GENOMIC DNA]</scope>
</reference>
<keyword evidence="2" id="KW-0472">Membrane</keyword>
<feature type="compositionally biased region" description="Basic and acidic residues" evidence="1">
    <location>
        <begin position="315"/>
        <end position="326"/>
    </location>
</feature>
<dbReference type="OrthoDB" id="1077582at2759"/>
<dbReference type="InterPro" id="IPR044851">
    <property type="entry name" value="Wax_synthase"/>
</dbReference>
<feature type="transmembrane region" description="Helical" evidence="2">
    <location>
        <begin position="83"/>
        <end position="102"/>
    </location>
</feature>
<feature type="region of interest" description="Disordered" evidence="1">
    <location>
        <begin position="315"/>
        <end position="337"/>
    </location>
</feature>
<gene>
    <name evidence="4" type="primary">SSCI33420.1</name>
    <name evidence="3" type="ORF">SPSC_02986</name>
</gene>
<feature type="transmembrane region" description="Helical" evidence="2">
    <location>
        <begin position="221"/>
        <end position="240"/>
    </location>
</feature>
<organism evidence="4 5">
    <name type="scientific">Sporisorium scitamineum</name>
    <dbReference type="NCBI Taxonomy" id="49012"/>
    <lineage>
        <taxon>Eukaryota</taxon>
        <taxon>Fungi</taxon>
        <taxon>Dikarya</taxon>
        <taxon>Basidiomycota</taxon>
        <taxon>Ustilaginomycotina</taxon>
        <taxon>Ustilaginomycetes</taxon>
        <taxon>Ustilaginales</taxon>
        <taxon>Ustilaginaceae</taxon>
        <taxon>Sporisorium</taxon>
    </lineage>
</organism>
<feature type="transmembrane region" description="Helical" evidence="2">
    <location>
        <begin position="108"/>
        <end position="129"/>
    </location>
</feature>
<dbReference type="EMBL" id="LK056665">
    <property type="protein sequence ID" value="CDS82166.1"/>
    <property type="molecule type" value="Genomic_DNA"/>
</dbReference>
<accession>A0A0F7SA64</accession>
<feature type="compositionally biased region" description="Acidic residues" evidence="1">
    <location>
        <begin position="327"/>
        <end position="337"/>
    </location>
</feature>
<dbReference type="GO" id="GO:0006629">
    <property type="term" value="P:lipid metabolic process"/>
    <property type="evidence" value="ECO:0007669"/>
    <property type="project" value="InterPro"/>
</dbReference>
<keyword evidence="2" id="KW-0812">Transmembrane</keyword>
<evidence type="ECO:0000313" key="4">
    <source>
        <dbReference type="EMBL" id="CDW97523.1"/>
    </source>
</evidence>
<feature type="transmembrane region" description="Helical" evidence="2">
    <location>
        <begin position="260"/>
        <end position="280"/>
    </location>
</feature>
<feature type="transmembrane region" description="Helical" evidence="2">
    <location>
        <begin position="387"/>
        <end position="407"/>
    </location>
</feature>
<evidence type="ECO:0000313" key="5">
    <source>
        <dbReference type="Proteomes" id="UP000242770"/>
    </source>
</evidence>
<dbReference type="STRING" id="49012.A0A0F7SA64"/>
<reference evidence="3" key="2">
    <citation type="submission" date="2014-06" db="EMBL/GenBank/DDBJ databases">
        <authorList>
            <person name="Ju J."/>
            <person name="Zhang J."/>
        </authorList>
    </citation>
    <scope>NUCLEOTIDE SEQUENCE</scope>
    <source>
        <strain evidence="3">SscI8</strain>
    </source>
</reference>
<keyword evidence="5" id="KW-1185">Reference proteome</keyword>
<dbReference type="AlphaFoldDB" id="A0A0F7SA64"/>
<feature type="transmembrane region" description="Helical" evidence="2">
    <location>
        <begin position="563"/>
        <end position="581"/>
    </location>
</feature>
<proteinExistence type="predicted"/>
<dbReference type="GO" id="GO:0008374">
    <property type="term" value="F:O-acyltransferase activity"/>
    <property type="evidence" value="ECO:0007669"/>
    <property type="project" value="InterPro"/>
</dbReference>
<dbReference type="EMBL" id="CCFA01001842">
    <property type="protein sequence ID" value="CDW97523.1"/>
    <property type="molecule type" value="Genomic_DNA"/>
</dbReference>
<dbReference type="Proteomes" id="UP000242770">
    <property type="component" value="Unassembled WGS sequence"/>
</dbReference>
<feature type="transmembrane region" description="Helical" evidence="2">
    <location>
        <begin position="43"/>
        <end position="62"/>
    </location>
</feature>
<evidence type="ECO:0000256" key="1">
    <source>
        <dbReference type="SAM" id="MobiDB-lite"/>
    </source>
</evidence>
<dbReference type="PANTHER" id="PTHR31595">
    <property type="entry name" value="LONG-CHAIN-ALCOHOL O-FATTY-ACYLTRANSFERASE 3-RELATED"/>
    <property type="match status" value="1"/>
</dbReference>
<dbReference type="PANTHER" id="PTHR31595:SF57">
    <property type="entry name" value="OS04G0481900 PROTEIN"/>
    <property type="match status" value="1"/>
</dbReference>